<keyword evidence="6" id="KW-0479">Metal-binding</keyword>
<dbReference type="SUPFAM" id="SSF56235">
    <property type="entry name" value="N-terminal nucleophile aminohydrolases (Ntn hydrolases)"/>
    <property type="match status" value="1"/>
</dbReference>
<dbReference type="MEROPS" id="S45.002"/>
<keyword evidence="8" id="KW-1185">Reference proteome</keyword>
<dbReference type="Proteomes" id="UP000010367">
    <property type="component" value="Chromosome"/>
</dbReference>
<dbReference type="PANTHER" id="PTHR34218">
    <property type="entry name" value="PEPTIDASE S45 PENICILLIN AMIDASE"/>
    <property type="match status" value="1"/>
</dbReference>
<dbReference type="InterPro" id="IPR029055">
    <property type="entry name" value="Ntn_hydrolases_N"/>
</dbReference>
<dbReference type="Gene3D" id="3.60.20.10">
    <property type="entry name" value="Glutamine Phosphoribosylpyrophosphate, subunit 1, domain 1"/>
    <property type="match status" value="1"/>
</dbReference>
<dbReference type="CDD" id="cd01936">
    <property type="entry name" value="Ntn_CA"/>
    <property type="match status" value="1"/>
</dbReference>
<name>K9TL21_9CYAN</name>
<dbReference type="InterPro" id="IPR002692">
    <property type="entry name" value="S45"/>
</dbReference>
<dbReference type="Pfam" id="PF01804">
    <property type="entry name" value="Penicil_amidase"/>
    <property type="match status" value="1"/>
</dbReference>
<sequence length="679" mass="76559">MIIRPATPETHIKSPEILWDTYGIPHIYAANHPELFYAFGWAQMQSHGNLLLRLYGQARGRGAEYWGETYLEGDRWIHTMGVPRRAQDWYRAQTPEFRTYLDAFAAGINAYAEQQGDRLDEAVKVVLPVSGVDILAHLQQVLNFTFVVNPEKIKELLPTPEETPGSNAWAIAPARSQSGHTLLLINPHLPWSDPYHWYEAQLNAPGINASGVALVGIPVLSMAFNDNLGWAHTVNPHKGWDLYEVTVENEGYRFDGEVRKFEAQEQTLWVKQEDGSLSEYPLRVKHSIQGPIIEESEGKAIALRVVGLDAPGALQEWWNMATATELTDFEAALQPLQIPMFNIIYGDSQGHILHLYNGQVPVREGGTFEDGFQILPGDTSATLWTEIHPYQDLPRLLDPPTGWLQNANDPPWSTTFPRAIAPEDYPSYIAPSEMSFRAQRSVRMIAEQEKISFQKLIEYKHSTRMELADRILDDLIAAAKESQSSVAHQAAEVLSRWDRHANADSRGAVLFAFWVTEMELSELFVIPWNPDAPLDTPTELANSDRAVEVLEAVATEISDRIGSLDVPWGDIFRFRLDEIDLPANGGYGFLGLFRNIWFDEAEDGRFEAIGGDSYIAAIEFSPSVRAQAVLSYGNSSQPNSPHRTDQLELFATQQLRPVWRSRTEILSHLEYQETLKFTP</sequence>
<dbReference type="InterPro" id="IPR014395">
    <property type="entry name" value="Pen/GL7ACA/AHL_acylase"/>
</dbReference>
<reference evidence="7 8" key="1">
    <citation type="submission" date="2012-06" db="EMBL/GenBank/DDBJ databases">
        <title>Finished chromosome of genome of Oscillatoria acuminata PCC 6304.</title>
        <authorList>
            <consortium name="US DOE Joint Genome Institute"/>
            <person name="Gugger M."/>
            <person name="Coursin T."/>
            <person name="Rippka R."/>
            <person name="Tandeau De Marsac N."/>
            <person name="Huntemann M."/>
            <person name="Wei C.-L."/>
            <person name="Han J."/>
            <person name="Detter J.C."/>
            <person name="Han C."/>
            <person name="Tapia R."/>
            <person name="Davenport K."/>
            <person name="Daligault H."/>
            <person name="Erkkila T."/>
            <person name="Gu W."/>
            <person name="Munk A.C.C."/>
            <person name="Teshima H."/>
            <person name="Xu Y."/>
            <person name="Chain P."/>
            <person name="Chen A."/>
            <person name="Krypides N."/>
            <person name="Mavromatis K."/>
            <person name="Markowitz V."/>
            <person name="Szeto E."/>
            <person name="Ivanova N."/>
            <person name="Mikhailova N."/>
            <person name="Ovchinnikova G."/>
            <person name="Pagani I."/>
            <person name="Pati A."/>
            <person name="Goodwin L."/>
            <person name="Peters L."/>
            <person name="Pitluck S."/>
            <person name="Woyke T."/>
            <person name="Kerfeld C."/>
        </authorList>
    </citation>
    <scope>NUCLEOTIDE SEQUENCE [LARGE SCALE GENOMIC DNA]</scope>
    <source>
        <strain evidence="7 8">PCC 6304</strain>
    </source>
</reference>
<dbReference type="PIRSF" id="PIRSF001227">
    <property type="entry name" value="Pen_acylase"/>
    <property type="match status" value="1"/>
</dbReference>
<dbReference type="KEGG" id="oac:Oscil6304_3243"/>
<dbReference type="GO" id="GO:0016811">
    <property type="term" value="F:hydrolase activity, acting on carbon-nitrogen (but not peptide) bonds, in linear amides"/>
    <property type="evidence" value="ECO:0007669"/>
    <property type="project" value="InterPro"/>
</dbReference>
<evidence type="ECO:0000256" key="6">
    <source>
        <dbReference type="PIRSR" id="PIRSR001227-2"/>
    </source>
</evidence>
<evidence type="ECO:0000256" key="3">
    <source>
        <dbReference type="ARBA" id="ARBA00022801"/>
    </source>
</evidence>
<dbReference type="EMBL" id="CP003607">
    <property type="protein sequence ID" value="AFY82821.1"/>
    <property type="molecule type" value="Genomic_DNA"/>
</dbReference>
<evidence type="ECO:0000256" key="2">
    <source>
        <dbReference type="ARBA" id="ARBA00022729"/>
    </source>
</evidence>
<dbReference type="GO" id="GO:0046872">
    <property type="term" value="F:metal ion binding"/>
    <property type="evidence" value="ECO:0007669"/>
    <property type="project" value="UniProtKB-KW"/>
</dbReference>
<evidence type="ECO:0000313" key="8">
    <source>
        <dbReference type="Proteomes" id="UP000010367"/>
    </source>
</evidence>
<keyword evidence="3" id="KW-0378">Hydrolase</keyword>
<accession>K9TL21</accession>
<comment type="cofactor">
    <cofactor evidence="6">
        <name>Ca(2+)</name>
        <dbReference type="ChEBI" id="CHEBI:29108"/>
    </cofactor>
    <text evidence="6">Binds 1 Ca(2+) ion per dimer.</text>
</comment>
<keyword evidence="4" id="KW-0865">Zymogen</keyword>
<dbReference type="AlphaFoldDB" id="K9TL21"/>
<dbReference type="GO" id="GO:0017000">
    <property type="term" value="P:antibiotic biosynthetic process"/>
    <property type="evidence" value="ECO:0007669"/>
    <property type="project" value="InterPro"/>
</dbReference>
<dbReference type="PATRIC" id="fig|56110.3.peg.3873"/>
<gene>
    <name evidence="7" type="ORF">Oscil6304_3243</name>
</gene>
<dbReference type="InterPro" id="IPR043147">
    <property type="entry name" value="Penicillin_amidase_A-knob"/>
</dbReference>
<dbReference type="Gene3D" id="2.30.120.10">
    <property type="match status" value="1"/>
</dbReference>
<comment type="similarity">
    <text evidence="1">Belongs to the peptidase S45 family.</text>
</comment>
<dbReference type="RefSeq" id="WP_015149454.1">
    <property type="nucleotide sequence ID" value="NC_019693.1"/>
</dbReference>
<feature type="binding site" evidence="6">
    <location>
        <position position="241"/>
    </location>
    <ligand>
        <name>Ca(2+)</name>
        <dbReference type="ChEBI" id="CHEBI:29108"/>
    </ligand>
</feature>
<dbReference type="eggNOG" id="COG2366">
    <property type="taxonomic scope" value="Bacteria"/>
</dbReference>
<evidence type="ECO:0000256" key="5">
    <source>
        <dbReference type="PIRSR" id="PIRSR001227-1"/>
    </source>
</evidence>
<dbReference type="PANTHER" id="PTHR34218:SF3">
    <property type="entry name" value="ACYL-HOMOSERINE LACTONE ACYLASE PVDQ"/>
    <property type="match status" value="1"/>
</dbReference>
<evidence type="ECO:0000256" key="4">
    <source>
        <dbReference type="ARBA" id="ARBA00023145"/>
    </source>
</evidence>
<proteinExistence type="inferred from homology"/>
<dbReference type="Gene3D" id="1.10.1400.10">
    <property type="match status" value="1"/>
</dbReference>
<protein>
    <submittedName>
        <fullName evidence="7">Penicilin amidase</fullName>
    </submittedName>
</protein>
<dbReference type="InterPro" id="IPR023343">
    <property type="entry name" value="Penicillin_amidase_dom1"/>
</dbReference>
<dbReference type="HOGENOM" id="CLU_021155_0_0_3"/>
<dbReference type="Gene3D" id="1.10.439.10">
    <property type="entry name" value="Penicillin Amidohydrolase, domain 1"/>
    <property type="match status" value="1"/>
</dbReference>
<evidence type="ECO:0000256" key="1">
    <source>
        <dbReference type="ARBA" id="ARBA00006586"/>
    </source>
</evidence>
<keyword evidence="2" id="KW-0732">Signal</keyword>
<organism evidence="7 8">
    <name type="scientific">Oscillatoria acuminata PCC 6304</name>
    <dbReference type="NCBI Taxonomy" id="56110"/>
    <lineage>
        <taxon>Bacteria</taxon>
        <taxon>Bacillati</taxon>
        <taxon>Cyanobacteriota</taxon>
        <taxon>Cyanophyceae</taxon>
        <taxon>Oscillatoriophycideae</taxon>
        <taxon>Oscillatoriales</taxon>
        <taxon>Oscillatoriaceae</taxon>
        <taxon>Oscillatoria</taxon>
    </lineage>
</organism>
<feature type="active site" description="Nucleophile" evidence="5">
    <location>
        <position position="166"/>
    </location>
</feature>
<dbReference type="InterPro" id="IPR043146">
    <property type="entry name" value="Penicillin_amidase_N_B-knob"/>
</dbReference>
<evidence type="ECO:0000313" key="7">
    <source>
        <dbReference type="EMBL" id="AFY82821.1"/>
    </source>
</evidence>
<dbReference type="InParanoid" id="K9TL21"/>
<dbReference type="STRING" id="56110.Oscil6304_3243"/>
<keyword evidence="6" id="KW-0106">Calcium</keyword>